<dbReference type="Proteomes" id="UP001519460">
    <property type="component" value="Unassembled WGS sequence"/>
</dbReference>
<reference evidence="1 2" key="1">
    <citation type="journal article" date="2023" name="Sci. Data">
        <title>Genome assembly of the Korean intertidal mud-creeper Batillaria attramentaria.</title>
        <authorList>
            <person name="Patra A.K."/>
            <person name="Ho P.T."/>
            <person name="Jun S."/>
            <person name="Lee S.J."/>
            <person name="Kim Y."/>
            <person name="Won Y.J."/>
        </authorList>
    </citation>
    <scope>NUCLEOTIDE SEQUENCE [LARGE SCALE GENOMIC DNA]</scope>
    <source>
        <strain evidence="1">Wonlab-2016</strain>
    </source>
</reference>
<comment type="caution">
    <text evidence="1">The sequence shown here is derived from an EMBL/GenBank/DDBJ whole genome shotgun (WGS) entry which is preliminary data.</text>
</comment>
<accession>A0ABD0LZQ1</accession>
<feature type="non-terminal residue" evidence="1">
    <location>
        <position position="1"/>
    </location>
</feature>
<name>A0ABD0LZQ1_9CAEN</name>
<gene>
    <name evidence="1" type="ORF">BaRGS_00003729</name>
</gene>
<feature type="non-terminal residue" evidence="1">
    <location>
        <position position="86"/>
    </location>
</feature>
<protein>
    <submittedName>
        <fullName evidence="1">Uncharacterized protein</fullName>
    </submittedName>
</protein>
<keyword evidence="2" id="KW-1185">Reference proteome</keyword>
<proteinExistence type="predicted"/>
<sequence>TRGPPAEQDQNCVSRELPALALVSISNLTADLRFGVPSPSLQHSQLRFGDCSGTDVEIARMRQLQITRLLWIPVMTVLGMTLGDGD</sequence>
<evidence type="ECO:0000313" key="1">
    <source>
        <dbReference type="EMBL" id="KAK7505159.1"/>
    </source>
</evidence>
<dbReference type="EMBL" id="JACVVK020000012">
    <property type="protein sequence ID" value="KAK7505159.1"/>
    <property type="molecule type" value="Genomic_DNA"/>
</dbReference>
<organism evidence="1 2">
    <name type="scientific">Batillaria attramentaria</name>
    <dbReference type="NCBI Taxonomy" id="370345"/>
    <lineage>
        <taxon>Eukaryota</taxon>
        <taxon>Metazoa</taxon>
        <taxon>Spiralia</taxon>
        <taxon>Lophotrochozoa</taxon>
        <taxon>Mollusca</taxon>
        <taxon>Gastropoda</taxon>
        <taxon>Caenogastropoda</taxon>
        <taxon>Sorbeoconcha</taxon>
        <taxon>Cerithioidea</taxon>
        <taxon>Batillariidae</taxon>
        <taxon>Batillaria</taxon>
    </lineage>
</organism>
<dbReference type="AlphaFoldDB" id="A0ABD0LZQ1"/>
<evidence type="ECO:0000313" key="2">
    <source>
        <dbReference type="Proteomes" id="UP001519460"/>
    </source>
</evidence>